<dbReference type="AlphaFoldDB" id="A0AAN6YM22"/>
<evidence type="ECO:0000313" key="2">
    <source>
        <dbReference type="Proteomes" id="UP001301958"/>
    </source>
</evidence>
<organism evidence="1 2">
    <name type="scientific">Podospora fimiseda</name>
    <dbReference type="NCBI Taxonomy" id="252190"/>
    <lineage>
        <taxon>Eukaryota</taxon>
        <taxon>Fungi</taxon>
        <taxon>Dikarya</taxon>
        <taxon>Ascomycota</taxon>
        <taxon>Pezizomycotina</taxon>
        <taxon>Sordariomycetes</taxon>
        <taxon>Sordariomycetidae</taxon>
        <taxon>Sordariales</taxon>
        <taxon>Podosporaceae</taxon>
        <taxon>Podospora</taxon>
    </lineage>
</organism>
<dbReference type="EMBL" id="MU865597">
    <property type="protein sequence ID" value="KAK4221025.1"/>
    <property type="molecule type" value="Genomic_DNA"/>
</dbReference>
<protein>
    <submittedName>
        <fullName evidence="1">Uncharacterized protein</fullName>
    </submittedName>
</protein>
<dbReference type="Proteomes" id="UP001301958">
    <property type="component" value="Unassembled WGS sequence"/>
</dbReference>
<reference evidence="1" key="2">
    <citation type="submission" date="2023-05" db="EMBL/GenBank/DDBJ databases">
        <authorList>
            <consortium name="Lawrence Berkeley National Laboratory"/>
            <person name="Steindorff A."/>
            <person name="Hensen N."/>
            <person name="Bonometti L."/>
            <person name="Westerberg I."/>
            <person name="Brannstrom I.O."/>
            <person name="Guillou S."/>
            <person name="Cros-Aarteil S."/>
            <person name="Calhoun S."/>
            <person name="Haridas S."/>
            <person name="Kuo A."/>
            <person name="Mondo S."/>
            <person name="Pangilinan J."/>
            <person name="Riley R."/>
            <person name="Labutti K."/>
            <person name="Andreopoulos B."/>
            <person name="Lipzen A."/>
            <person name="Chen C."/>
            <person name="Yanf M."/>
            <person name="Daum C."/>
            <person name="Ng V."/>
            <person name="Clum A."/>
            <person name="Ohm R."/>
            <person name="Martin F."/>
            <person name="Silar P."/>
            <person name="Natvig D."/>
            <person name="Lalanne C."/>
            <person name="Gautier V."/>
            <person name="Ament-Velasquez S.L."/>
            <person name="Kruys A."/>
            <person name="Hutchinson M.I."/>
            <person name="Powell A.J."/>
            <person name="Barry K."/>
            <person name="Miller A.N."/>
            <person name="Grigoriev I.V."/>
            <person name="Debuchy R."/>
            <person name="Gladieux P."/>
            <person name="Thoren M.H."/>
            <person name="Johannesson H."/>
        </authorList>
    </citation>
    <scope>NUCLEOTIDE SEQUENCE</scope>
    <source>
        <strain evidence="1">CBS 990.96</strain>
    </source>
</reference>
<keyword evidence="2" id="KW-1185">Reference proteome</keyword>
<evidence type="ECO:0000313" key="1">
    <source>
        <dbReference type="EMBL" id="KAK4221025.1"/>
    </source>
</evidence>
<proteinExistence type="predicted"/>
<gene>
    <name evidence="1" type="ORF">QBC38DRAFT_505243</name>
</gene>
<sequence>MGPEMAPFSSYAAKGTIAMVGTHIDDWYRAFVHFGLLYRRRTGVNVHWEGRAPGCESWQGFRARAHRAWYGSSGQERPRATIDLLGEEDKDLILENVETRRVLSVVGSLSTKIKLGGHYEMAVEAEKMPTWKKLHGRTIMQLALTIRSVLKPPSAAELPPLDAYTLKELVNFIYAKQSLLDTPRETVISEKLLERFPAFLHCDLAEEYLQAADKMAQELAGRVKAKRES</sequence>
<comment type="caution">
    <text evidence="1">The sequence shown here is derived from an EMBL/GenBank/DDBJ whole genome shotgun (WGS) entry which is preliminary data.</text>
</comment>
<name>A0AAN6YM22_9PEZI</name>
<accession>A0AAN6YM22</accession>
<reference evidence="1" key="1">
    <citation type="journal article" date="2023" name="Mol. Phylogenet. Evol.">
        <title>Genome-scale phylogeny and comparative genomics of the fungal order Sordariales.</title>
        <authorList>
            <person name="Hensen N."/>
            <person name="Bonometti L."/>
            <person name="Westerberg I."/>
            <person name="Brannstrom I.O."/>
            <person name="Guillou S."/>
            <person name="Cros-Aarteil S."/>
            <person name="Calhoun S."/>
            <person name="Haridas S."/>
            <person name="Kuo A."/>
            <person name="Mondo S."/>
            <person name="Pangilinan J."/>
            <person name="Riley R."/>
            <person name="LaButti K."/>
            <person name="Andreopoulos B."/>
            <person name="Lipzen A."/>
            <person name="Chen C."/>
            <person name="Yan M."/>
            <person name="Daum C."/>
            <person name="Ng V."/>
            <person name="Clum A."/>
            <person name="Steindorff A."/>
            <person name="Ohm R.A."/>
            <person name="Martin F."/>
            <person name="Silar P."/>
            <person name="Natvig D.O."/>
            <person name="Lalanne C."/>
            <person name="Gautier V."/>
            <person name="Ament-Velasquez S.L."/>
            <person name="Kruys A."/>
            <person name="Hutchinson M.I."/>
            <person name="Powell A.J."/>
            <person name="Barry K."/>
            <person name="Miller A.N."/>
            <person name="Grigoriev I.V."/>
            <person name="Debuchy R."/>
            <person name="Gladieux P."/>
            <person name="Hiltunen Thoren M."/>
            <person name="Johannesson H."/>
        </authorList>
    </citation>
    <scope>NUCLEOTIDE SEQUENCE</scope>
    <source>
        <strain evidence="1">CBS 990.96</strain>
    </source>
</reference>